<organism evidence="2">
    <name type="scientific">virus sp. ctML55</name>
    <dbReference type="NCBI Taxonomy" id="2827627"/>
    <lineage>
        <taxon>Viruses</taxon>
    </lineage>
</organism>
<keyword evidence="1" id="KW-0812">Transmembrane</keyword>
<reference evidence="2" key="1">
    <citation type="journal article" date="2021" name="Proc. Natl. Acad. Sci. U.S.A.">
        <title>A Catalog of Tens of Thousands of Viruses from Human Metagenomes Reveals Hidden Associations with Chronic Diseases.</title>
        <authorList>
            <person name="Tisza M.J."/>
            <person name="Buck C.B."/>
        </authorList>
    </citation>
    <scope>NUCLEOTIDE SEQUENCE</scope>
    <source>
        <strain evidence="2">CtML55</strain>
    </source>
</reference>
<sequence>MVQDPNVVILIIFTKIINILRITLMVLNGFLTAMVK</sequence>
<protein>
    <submittedName>
        <fullName evidence="2">Uncharacterized protein</fullName>
    </submittedName>
</protein>
<accession>A0A8S5RJD7</accession>
<name>A0A8S5RJD7_9VIRU</name>
<keyword evidence="1" id="KW-0472">Membrane</keyword>
<dbReference type="EMBL" id="BK059105">
    <property type="protein sequence ID" value="DAE31149.1"/>
    <property type="molecule type" value="Genomic_DNA"/>
</dbReference>
<evidence type="ECO:0000313" key="2">
    <source>
        <dbReference type="EMBL" id="DAE31149.1"/>
    </source>
</evidence>
<evidence type="ECO:0000256" key="1">
    <source>
        <dbReference type="SAM" id="Phobius"/>
    </source>
</evidence>
<proteinExistence type="predicted"/>
<feature type="transmembrane region" description="Helical" evidence="1">
    <location>
        <begin position="6"/>
        <end position="31"/>
    </location>
</feature>
<keyword evidence="1" id="KW-1133">Transmembrane helix</keyword>